<organism evidence="5">
    <name type="scientific">marine metagenome</name>
    <dbReference type="NCBI Taxonomy" id="408172"/>
    <lineage>
        <taxon>unclassified sequences</taxon>
        <taxon>metagenomes</taxon>
        <taxon>ecological metagenomes</taxon>
    </lineage>
</organism>
<dbReference type="Pfam" id="PF13193">
    <property type="entry name" value="AMP-binding_C"/>
    <property type="match status" value="1"/>
</dbReference>
<protein>
    <recommendedName>
        <fullName evidence="6">AMP-dependent synthetase/ligase domain-containing protein</fullName>
    </recommendedName>
</protein>
<dbReference type="Gene3D" id="3.30.300.30">
    <property type="match status" value="1"/>
</dbReference>
<gene>
    <name evidence="5" type="ORF">METZ01_LOCUS64292</name>
</gene>
<evidence type="ECO:0000256" key="1">
    <source>
        <dbReference type="ARBA" id="ARBA00006432"/>
    </source>
</evidence>
<feature type="domain" description="AMP-dependent synthetase/ligase" evidence="3">
    <location>
        <begin position="92"/>
        <end position="295"/>
    </location>
</feature>
<dbReference type="PANTHER" id="PTHR43201">
    <property type="entry name" value="ACYL-COA SYNTHETASE"/>
    <property type="match status" value="1"/>
</dbReference>
<reference evidence="5" key="1">
    <citation type="submission" date="2018-05" db="EMBL/GenBank/DDBJ databases">
        <authorList>
            <person name="Lanie J.A."/>
            <person name="Ng W.-L."/>
            <person name="Kazmierczak K.M."/>
            <person name="Andrzejewski T.M."/>
            <person name="Davidsen T.M."/>
            <person name="Wayne K.J."/>
            <person name="Tettelin H."/>
            <person name="Glass J.I."/>
            <person name="Rusch D."/>
            <person name="Podicherti R."/>
            <person name="Tsui H.-C.T."/>
            <person name="Winkler M.E."/>
        </authorList>
    </citation>
    <scope>NUCLEOTIDE SEQUENCE</scope>
</reference>
<dbReference type="InterPro" id="IPR045851">
    <property type="entry name" value="AMP-bd_C_sf"/>
</dbReference>
<dbReference type="AlphaFoldDB" id="A0A381T772"/>
<evidence type="ECO:0008006" key="6">
    <source>
        <dbReference type="Google" id="ProtNLM"/>
    </source>
</evidence>
<dbReference type="InterPro" id="IPR000873">
    <property type="entry name" value="AMP-dep_synth/lig_dom"/>
</dbReference>
<accession>A0A381T772</accession>
<dbReference type="Gene3D" id="3.40.50.12780">
    <property type="entry name" value="N-terminal domain of ligase-like"/>
    <property type="match status" value="2"/>
</dbReference>
<feature type="domain" description="AMP-dependent synthetase/ligase" evidence="3">
    <location>
        <begin position="4"/>
        <end position="79"/>
    </location>
</feature>
<comment type="similarity">
    <text evidence="1">Belongs to the ATP-dependent AMP-binding enzyme family.</text>
</comment>
<keyword evidence="2" id="KW-0436">Ligase</keyword>
<dbReference type="GO" id="GO:0006631">
    <property type="term" value="P:fatty acid metabolic process"/>
    <property type="evidence" value="ECO:0007669"/>
    <property type="project" value="TreeGrafter"/>
</dbReference>
<dbReference type="Pfam" id="PF00501">
    <property type="entry name" value="AMP-binding"/>
    <property type="match status" value="2"/>
</dbReference>
<evidence type="ECO:0000259" key="3">
    <source>
        <dbReference type="Pfam" id="PF00501"/>
    </source>
</evidence>
<dbReference type="InterPro" id="IPR042099">
    <property type="entry name" value="ANL_N_sf"/>
</dbReference>
<dbReference type="EMBL" id="UINC01004057">
    <property type="protein sequence ID" value="SVA11438.1"/>
    <property type="molecule type" value="Genomic_DNA"/>
</dbReference>
<name>A0A381T772_9ZZZZ</name>
<dbReference type="PANTHER" id="PTHR43201:SF5">
    <property type="entry name" value="MEDIUM-CHAIN ACYL-COA LIGASE ACSF2, MITOCHONDRIAL"/>
    <property type="match status" value="1"/>
</dbReference>
<proteinExistence type="inferred from homology"/>
<evidence type="ECO:0000313" key="5">
    <source>
        <dbReference type="EMBL" id="SVA11438.1"/>
    </source>
</evidence>
<sequence length="436" mass="46590">VSTSANRLALVSAERVWTYADLGNAVEERATELATKGVEPGRVYIIDAHAEAKTVIEFLAYWRTGASIAPLDPRLTRLEKSRAVEVLDGLETDARAILWTSGTGGRPRGVLFTLDNICASAEAVTERLDLGSENVWLLSLSPAHVGGLALLTRAFLLGCTLVACGSFRADIASQLIEGEGLPGRASPVTHMSLVPTQLIRLLEHRDGIQVPASFKCGLIGGAHAPPDLIQQGLAAGWPLALTYGMTEMTSQVATAVPSEVKQKPGSVGCALMGTKIKIDNDGQILAQGPTLAQGYVGITEPLADAEGWYRTGDLGHFDKDGDLWITGRRSDRIVSGGITIDATHIEDVLCEHEGIQDACVVGIPDVEWGEIVGAWVVPTGDGLDLDLLEEYVRQSLGEAKRPRVWLIGGEIPRNANGKVERSRVREALELDVSQAD</sequence>
<evidence type="ECO:0000259" key="4">
    <source>
        <dbReference type="Pfam" id="PF13193"/>
    </source>
</evidence>
<dbReference type="GO" id="GO:0031956">
    <property type="term" value="F:medium-chain fatty acid-CoA ligase activity"/>
    <property type="evidence" value="ECO:0007669"/>
    <property type="project" value="TreeGrafter"/>
</dbReference>
<dbReference type="InterPro" id="IPR025110">
    <property type="entry name" value="AMP-bd_C"/>
</dbReference>
<feature type="non-terminal residue" evidence="5">
    <location>
        <position position="1"/>
    </location>
</feature>
<feature type="domain" description="AMP-binding enzyme C-terminal" evidence="4">
    <location>
        <begin position="345"/>
        <end position="418"/>
    </location>
</feature>
<dbReference type="SUPFAM" id="SSF56801">
    <property type="entry name" value="Acetyl-CoA synthetase-like"/>
    <property type="match status" value="1"/>
</dbReference>
<evidence type="ECO:0000256" key="2">
    <source>
        <dbReference type="ARBA" id="ARBA00022598"/>
    </source>
</evidence>